<feature type="transmembrane region" description="Helical" evidence="2">
    <location>
        <begin position="103"/>
        <end position="124"/>
    </location>
</feature>
<evidence type="ECO:0000256" key="1">
    <source>
        <dbReference type="SAM" id="MobiDB-lite"/>
    </source>
</evidence>
<feature type="region of interest" description="Disordered" evidence="1">
    <location>
        <begin position="1"/>
        <end position="29"/>
    </location>
</feature>
<dbReference type="EMBL" id="JAVRRG010000010">
    <property type="protein sequence ID" value="KAK5099546.1"/>
    <property type="molecule type" value="Genomic_DNA"/>
</dbReference>
<keyword evidence="2" id="KW-0812">Transmembrane</keyword>
<organism evidence="3 4">
    <name type="scientific">Lithohypha guttulata</name>
    <dbReference type="NCBI Taxonomy" id="1690604"/>
    <lineage>
        <taxon>Eukaryota</taxon>
        <taxon>Fungi</taxon>
        <taxon>Dikarya</taxon>
        <taxon>Ascomycota</taxon>
        <taxon>Pezizomycotina</taxon>
        <taxon>Eurotiomycetes</taxon>
        <taxon>Chaetothyriomycetidae</taxon>
        <taxon>Chaetothyriales</taxon>
        <taxon>Trichomeriaceae</taxon>
        <taxon>Lithohypha</taxon>
    </lineage>
</organism>
<keyword evidence="4" id="KW-1185">Reference proteome</keyword>
<keyword evidence="2" id="KW-1133">Transmembrane helix</keyword>
<reference evidence="3 4" key="1">
    <citation type="submission" date="2023-08" db="EMBL/GenBank/DDBJ databases">
        <title>Black Yeasts Isolated from many extreme environments.</title>
        <authorList>
            <person name="Coleine C."/>
            <person name="Stajich J.E."/>
            <person name="Selbmann L."/>
        </authorList>
    </citation>
    <scope>NUCLEOTIDE SEQUENCE [LARGE SCALE GENOMIC DNA]</scope>
    <source>
        <strain evidence="3 4">CCFEE 5885</strain>
    </source>
</reference>
<feature type="transmembrane region" description="Helical" evidence="2">
    <location>
        <begin position="144"/>
        <end position="162"/>
    </location>
</feature>
<name>A0ABR0KLZ5_9EURO</name>
<protein>
    <submittedName>
        <fullName evidence="3">Uncharacterized protein</fullName>
    </submittedName>
</protein>
<accession>A0ABR0KLZ5</accession>
<evidence type="ECO:0000256" key="2">
    <source>
        <dbReference type="SAM" id="Phobius"/>
    </source>
</evidence>
<gene>
    <name evidence="3" type="ORF">LTR24_001444</name>
</gene>
<comment type="caution">
    <text evidence="3">The sequence shown here is derived from an EMBL/GenBank/DDBJ whole genome shotgun (WGS) entry which is preliminary data.</text>
</comment>
<evidence type="ECO:0000313" key="3">
    <source>
        <dbReference type="EMBL" id="KAK5099546.1"/>
    </source>
</evidence>
<proteinExistence type="predicted"/>
<evidence type="ECO:0000313" key="4">
    <source>
        <dbReference type="Proteomes" id="UP001345013"/>
    </source>
</evidence>
<keyword evidence="2" id="KW-0472">Membrane</keyword>
<dbReference type="Proteomes" id="UP001345013">
    <property type="component" value="Unassembled WGS sequence"/>
</dbReference>
<feature type="transmembrane region" description="Helical" evidence="2">
    <location>
        <begin position="174"/>
        <end position="193"/>
    </location>
</feature>
<sequence length="227" mass="25035">MSSLHTTASSQSMTGRTQNNAQDISPNQNPQIGHDAVAAQLARLVPRPEEKGEKTMNWFDKLFQNIIVVASLCAGFSFSVVVAPLERIQNDHFTVQQVNTAVAVSWLLFVLAVTLSSAFSSFFYFDERKLGEKLTGQCRWTHSWMALVSLTVQELVLGGFLAASVDVAAFSKNVGYTTIGITIIAAIILPDVLQQTPRQAISPAWPAWIKQMQPCNSHWATLQLNDR</sequence>
<feature type="transmembrane region" description="Helical" evidence="2">
    <location>
        <begin position="62"/>
        <end position="83"/>
    </location>
</feature>